<dbReference type="EMBL" id="CAKOGP040001858">
    <property type="protein sequence ID" value="CAJ1954140.1"/>
    <property type="molecule type" value="Genomic_DNA"/>
</dbReference>
<reference evidence="1" key="1">
    <citation type="submission" date="2023-08" db="EMBL/GenBank/DDBJ databases">
        <authorList>
            <person name="Audoor S."/>
            <person name="Bilcke G."/>
        </authorList>
    </citation>
    <scope>NUCLEOTIDE SEQUENCE</scope>
</reference>
<accession>A0AAD2JIS2</accession>
<sequence length="183" mass="20771">MPLLHSQPIHIGDSSFVHCDSLANLVIPKGSIFDPDAFYPFGGCTLFEDRFGKDSESIIAGLMSRFDDFPLHKRCYDHSSTTAQELLLLLIEDQGAMEASSLVDDFGMTPLHVFFSSTIDPRQDLLQVLLEKLPCCILDLKDANDKRPLDYLMANWTEENKILLQMTLQKWMLDPFDRWGIAS</sequence>
<proteinExistence type="predicted"/>
<gene>
    <name evidence="1" type="ORF">CYCCA115_LOCUS14735</name>
</gene>
<evidence type="ECO:0000313" key="1">
    <source>
        <dbReference type="EMBL" id="CAJ1954140.1"/>
    </source>
</evidence>
<comment type="caution">
    <text evidence="1">The sequence shown here is derived from an EMBL/GenBank/DDBJ whole genome shotgun (WGS) entry which is preliminary data.</text>
</comment>
<evidence type="ECO:0000313" key="2">
    <source>
        <dbReference type="Proteomes" id="UP001295423"/>
    </source>
</evidence>
<organism evidence="1 2">
    <name type="scientific">Cylindrotheca closterium</name>
    <dbReference type="NCBI Taxonomy" id="2856"/>
    <lineage>
        <taxon>Eukaryota</taxon>
        <taxon>Sar</taxon>
        <taxon>Stramenopiles</taxon>
        <taxon>Ochrophyta</taxon>
        <taxon>Bacillariophyta</taxon>
        <taxon>Bacillariophyceae</taxon>
        <taxon>Bacillariophycidae</taxon>
        <taxon>Bacillariales</taxon>
        <taxon>Bacillariaceae</taxon>
        <taxon>Cylindrotheca</taxon>
    </lineage>
</organism>
<protein>
    <submittedName>
        <fullName evidence="1">Uncharacterized protein</fullName>
    </submittedName>
</protein>
<dbReference type="AlphaFoldDB" id="A0AAD2JIS2"/>
<name>A0AAD2JIS2_9STRA</name>
<keyword evidence="2" id="KW-1185">Reference proteome</keyword>
<dbReference type="Proteomes" id="UP001295423">
    <property type="component" value="Unassembled WGS sequence"/>
</dbReference>